<proteinExistence type="inferred from homology"/>
<accession>A0A8S0SHR9</accession>
<feature type="transmembrane region" description="Helical" evidence="13">
    <location>
        <begin position="323"/>
        <end position="344"/>
    </location>
</feature>
<keyword evidence="7" id="KW-0372">Hormone</keyword>
<evidence type="ECO:0000256" key="1">
    <source>
        <dbReference type="ARBA" id="ARBA00004141"/>
    </source>
</evidence>
<keyword evidence="5" id="KW-0964">Secreted</keyword>
<dbReference type="PANTHER" id="PTHR10057:SF0">
    <property type="entry name" value="TRANSLOCATOR PROTEIN"/>
    <property type="match status" value="1"/>
</dbReference>
<comment type="subcellular location">
    <subcellularLocation>
        <location evidence="1">Membrane</location>
        <topology evidence="1">Multi-pass membrane protein</topology>
    </subcellularLocation>
    <subcellularLocation>
        <location evidence="2">Secreted</location>
    </subcellularLocation>
</comment>
<dbReference type="AlphaFoldDB" id="A0A8S0SHR9"/>
<dbReference type="Gramene" id="OE9A008998T1">
    <property type="protein sequence ID" value="OE9A008998C1"/>
    <property type="gene ID" value="OE9A008998"/>
</dbReference>
<organism evidence="14 15">
    <name type="scientific">Olea europaea subsp. europaea</name>
    <dbReference type="NCBI Taxonomy" id="158383"/>
    <lineage>
        <taxon>Eukaryota</taxon>
        <taxon>Viridiplantae</taxon>
        <taxon>Streptophyta</taxon>
        <taxon>Embryophyta</taxon>
        <taxon>Tracheophyta</taxon>
        <taxon>Spermatophyta</taxon>
        <taxon>Magnoliopsida</taxon>
        <taxon>eudicotyledons</taxon>
        <taxon>Gunneridae</taxon>
        <taxon>Pentapetalae</taxon>
        <taxon>asterids</taxon>
        <taxon>lamiids</taxon>
        <taxon>Lamiales</taxon>
        <taxon>Oleaceae</taxon>
        <taxon>Oleeae</taxon>
        <taxon>Olea</taxon>
    </lineage>
</organism>
<sequence length="431" mass="47905">MANSSEFHLIISSMLVATLIAAANAGSINHEVNWMSTKPGCQGSKAECGEFGIKFEINRRILVANKYISYGALQANNVPCSLKGASYYNCQPGGTIVFRSTQLHKQKQSHRQKKQNGLDLAATALVLVVGHDGDIVAHGYKGVIVVRRPTVVSDEERYERQREQTLVLGHDDDTVTHEVLQLRHRLHRAARLRWSLMMSYVRDKSAIEREGKLKWQPVTFGQSITSDGVSMGGRSYRRELKHRTKPEEQEGETKEIDASSAADMNNSGKPRRQKKRAMASRGLRSLVLAVSFPTLLTIMDIYLFGSSNRYRNTEKPFYFPPLWALHSACLAAAFLSGLSAWLVWAEGGFHKQPNALLLYLGQLGLSLGWYPIVFGAGATRVGLVMCTALFGAMVGCCRMFRVVNPIAGDLVKPCLIWALLLSIVNLRLVYH</sequence>
<feature type="transmembrane region" description="Helical" evidence="13">
    <location>
        <begin position="356"/>
        <end position="376"/>
    </location>
</feature>
<evidence type="ECO:0000256" key="2">
    <source>
        <dbReference type="ARBA" id="ARBA00004613"/>
    </source>
</evidence>
<evidence type="ECO:0000313" key="14">
    <source>
        <dbReference type="EMBL" id="CAA2992108.1"/>
    </source>
</evidence>
<dbReference type="GO" id="GO:0033013">
    <property type="term" value="P:tetrapyrrole metabolic process"/>
    <property type="evidence" value="ECO:0007669"/>
    <property type="project" value="UniProtKB-ARBA"/>
</dbReference>
<comment type="similarity">
    <text evidence="4">Belongs to the plant rapid alkalinization factor (RALF) family.</text>
</comment>
<gene>
    <name evidence="14" type="ORF">OLEA9_A008998</name>
</gene>
<keyword evidence="15" id="KW-1185">Reference proteome</keyword>
<dbReference type="FunFam" id="1.20.1260.100:FF:000001">
    <property type="entry name" value="translocator protein 2"/>
    <property type="match status" value="1"/>
</dbReference>
<evidence type="ECO:0000256" key="10">
    <source>
        <dbReference type="ARBA" id="ARBA00023136"/>
    </source>
</evidence>
<keyword evidence="6 13" id="KW-0812">Transmembrane</keyword>
<evidence type="ECO:0000256" key="9">
    <source>
        <dbReference type="ARBA" id="ARBA00022989"/>
    </source>
</evidence>
<dbReference type="InterPro" id="IPR008801">
    <property type="entry name" value="RALF"/>
</dbReference>
<keyword evidence="8" id="KW-0732">Signal</keyword>
<feature type="compositionally biased region" description="Basic and acidic residues" evidence="12">
    <location>
        <begin position="245"/>
        <end position="257"/>
    </location>
</feature>
<evidence type="ECO:0000256" key="3">
    <source>
        <dbReference type="ARBA" id="ARBA00007524"/>
    </source>
</evidence>
<protein>
    <submittedName>
        <fullName evidence="14">Translocator homolog</fullName>
    </submittedName>
</protein>
<name>A0A8S0SHR9_OLEEU</name>
<dbReference type="InterPro" id="IPR038330">
    <property type="entry name" value="TspO/MBR-related_sf"/>
</dbReference>
<evidence type="ECO:0000256" key="4">
    <source>
        <dbReference type="ARBA" id="ARBA00009178"/>
    </source>
</evidence>
<dbReference type="Gene3D" id="1.20.1260.100">
    <property type="entry name" value="TspO/MBR protein"/>
    <property type="match status" value="1"/>
</dbReference>
<feature type="transmembrane region" description="Helical" evidence="13">
    <location>
        <begin position="6"/>
        <end position="28"/>
    </location>
</feature>
<keyword evidence="9 13" id="KW-1133">Transmembrane helix</keyword>
<dbReference type="Pfam" id="PF05498">
    <property type="entry name" value="RALF"/>
    <property type="match status" value="1"/>
</dbReference>
<dbReference type="PANTHER" id="PTHR10057">
    <property type="entry name" value="PERIPHERAL-TYPE BENZODIAZEPINE RECEPTOR"/>
    <property type="match status" value="1"/>
</dbReference>
<dbReference type="GO" id="GO:0016020">
    <property type="term" value="C:membrane"/>
    <property type="evidence" value="ECO:0007669"/>
    <property type="project" value="UniProtKB-SubCell"/>
</dbReference>
<dbReference type="GO" id="GO:0005576">
    <property type="term" value="C:extracellular region"/>
    <property type="evidence" value="ECO:0007669"/>
    <property type="project" value="UniProtKB-SubCell"/>
</dbReference>
<keyword evidence="11" id="KW-1015">Disulfide bond</keyword>
<dbReference type="EMBL" id="CACTIH010005431">
    <property type="protein sequence ID" value="CAA2992108.1"/>
    <property type="molecule type" value="Genomic_DNA"/>
</dbReference>
<reference evidence="14 15" key="1">
    <citation type="submission" date="2019-12" db="EMBL/GenBank/DDBJ databases">
        <authorList>
            <person name="Alioto T."/>
            <person name="Alioto T."/>
            <person name="Gomez Garrido J."/>
        </authorList>
    </citation>
    <scope>NUCLEOTIDE SEQUENCE [LARGE SCALE GENOMIC DNA]</scope>
</reference>
<dbReference type="CDD" id="cd15904">
    <property type="entry name" value="TSPO_MBR"/>
    <property type="match status" value="1"/>
</dbReference>
<evidence type="ECO:0000256" key="5">
    <source>
        <dbReference type="ARBA" id="ARBA00022525"/>
    </source>
</evidence>
<feature type="region of interest" description="Disordered" evidence="12">
    <location>
        <begin position="230"/>
        <end position="277"/>
    </location>
</feature>
<evidence type="ECO:0000256" key="12">
    <source>
        <dbReference type="SAM" id="MobiDB-lite"/>
    </source>
</evidence>
<evidence type="ECO:0000256" key="13">
    <source>
        <dbReference type="SAM" id="Phobius"/>
    </source>
</evidence>
<feature type="transmembrane region" description="Helical" evidence="13">
    <location>
        <begin position="410"/>
        <end position="430"/>
    </location>
</feature>
<dbReference type="GO" id="GO:0005179">
    <property type="term" value="F:hormone activity"/>
    <property type="evidence" value="ECO:0007669"/>
    <property type="project" value="UniProtKB-KW"/>
</dbReference>
<evidence type="ECO:0000256" key="11">
    <source>
        <dbReference type="ARBA" id="ARBA00023157"/>
    </source>
</evidence>
<evidence type="ECO:0000256" key="8">
    <source>
        <dbReference type="ARBA" id="ARBA00022729"/>
    </source>
</evidence>
<feature type="transmembrane region" description="Helical" evidence="13">
    <location>
        <begin position="382"/>
        <end position="403"/>
    </location>
</feature>
<dbReference type="Proteomes" id="UP000594638">
    <property type="component" value="Unassembled WGS sequence"/>
</dbReference>
<dbReference type="Pfam" id="PF03073">
    <property type="entry name" value="TspO_MBR"/>
    <property type="match status" value="1"/>
</dbReference>
<dbReference type="OrthoDB" id="8841220at2759"/>
<comment type="caution">
    <text evidence="14">The sequence shown here is derived from an EMBL/GenBank/DDBJ whole genome shotgun (WGS) entry which is preliminary data.</text>
</comment>
<evidence type="ECO:0000256" key="7">
    <source>
        <dbReference type="ARBA" id="ARBA00022702"/>
    </source>
</evidence>
<feature type="transmembrane region" description="Helical" evidence="13">
    <location>
        <begin position="282"/>
        <end position="303"/>
    </location>
</feature>
<dbReference type="InterPro" id="IPR004307">
    <property type="entry name" value="TspO_MBR"/>
</dbReference>
<evidence type="ECO:0000313" key="15">
    <source>
        <dbReference type="Proteomes" id="UP000594638"/>
    </source>
</evidence>
<evidence type="ECO:0000256" key="6">
    <source>
        <dbReference type="ARBA" id="ARBA00022692"/>
    </source>
</evidence>
<comment type="similarity">
    <text evidence="3">Belongs to the TspO/BZRP family.</text>
</comment>
<keyword evidence="10 13" id="KW-0472">Membrane</keyword>